<name>S3K3B2_TREMA</name>
<dbReference type="OrthoDB" id="9797882at2"/>
<dbReference type="NCBIfam" id="NF008036">
    <property type="entry name" value="PRK10768.1"/>
    <property type="match status" value="1"/>
</dbReference>
<keyword evidence="1" id="KW-0378">Hydrolase</keyword>
<dbReference type="Gene3D" id="3.90.245.10">
    <property type="entry name" value="Ribonucleoside hydrolase-like"/>
    <property type="match status" value="1"/>
</dbReference>
<dbReference type="Proteomes" id="UP000014541">
    <property type="component" value="Unassembled WGS sequence"/>
</dbReference>
<evidence type="ECO:0000256" key="2">
    <source>
        <dbReference type="ARBA" id="ARBA00023295"/>
    </source>
</evidence>
<dbReference type="InterPro" id="IPR023186">
    <property type="entry name" value="IUNH"/>
</dbReference>
<evidence type="ECO:0000256" key="1">
    <source>
        <dbReference type="ARBA" id="ARBA00022801"/>
    </source>
</evidence>
<dbReference type="PATRIC" id="fig|1125699.3.peg.1807"/>
<evidence type="ECO:0000259" key="3">
    <source>
        <dbReference type="Pfam" id="PF01156"/>
    </source>
</evidence>
<dbReference type="InterPro" id="IPR015910">
    <property type="entry name" value="I/U_nuclsd_hydro_CS"/>
</dbReference>
<dbReference type="Pfam" id="PF01156">
    <property type="entry name" value="IU_nuc_hydro"/>
    <property type="match status" value="1"/>
</dbReference>
<dbReference type="PANTHER" id="PTHR12304">
    <property type="entry name" value="INOSINE-URIDINE PREFERRING NUCLEOSIDE HYDROLASE"/>
    <property type="match status" value="1"/>
</dbReference>
<protein>
    <recommendedName>
        <fullName evidence="3">Inosine/uridine-preferring nucleoside hydrolase domain-containing protein</fullName>
    </recommendedName>
</protein>
<dbReference type="STRING" id="1125699.HMPREF9194_01787"/>
<sequence>MIKEKVIIDTDPGIDDAVALAAALFSDRLDVKLITTVAGNVSVDKVTANALKLLTFWGKKIPVAKGAAKPLIDEFVDASHVHGKSGLAGFDFPEIDSSLLVKEHAVNKMREVIMAEEKITLVAIGPLTNVALLFAMYPEVKKRISRIVMMGGSLARGNKGVMSEFNFATDPHAAKMVFASKLPLVMAGLDVGRQAAIPGTDIEKLAASGKTGAMLCALLKKYRSGSFAEGLRMYDSCAIAYLLQPDLFETADVFADIELSGTLTAGCSVVDLDNLLQRKPNATVLTSADTKRFRTWFVKSLSKCI</sequence>
<gene>
    <name evidence="4" type="ORF">HMPREF9194_01787</name>
</gene>
<dbReference type="EMBL" id="ATFF01000006">
    <property type="protein sequence ID" value="EPF31441.1"/>
    <property type="molecule type" value="Genomic_DNA"/>
</dbReference>
<evidence type="ECO:0000313" key="4">
    <source>
        <dbReference type="EMBL" id="EPF31441.1"/>
    </source>
</evidence>
<dbReference type="GO" id="GO:0008477">
    <property type="term" value="F:purine nucleosidase activity"/>
    <property type="evidence" value="ECO:0007669"/>
    <property type="project" value="TreeGrafter"/>
</dbReference>
<dbReference type="SUPFAM" id="SSF53590">
    <property type="entry name" value="Nucleoside hydrolase"/>
    <property type="match status" value="1"/>
</dbReference>
<dbReference type="PROSITE" id="PS01247">
    <property type="entry name" value="IUNH"/>
    <property type="match status" value="1"/>
</dbReference>
<keyword evidence="5" id="KW-1185">Reference proteome</keyword>
<reference evidence="4 5" key="1">
    <citation type="submission" date="2013-04" db="EMBL/GenBank/DDBJ databases">
        <title>The Genome Sequence of Treponema maltophilum ATCC 51939.</title>
        <authorList>
            <consortium name="The Broad Institute Genomics Platform"/>
            <person name="Earl A."/>
            <person name="Ward D."/>
            <person name="Feldgarden M."/>
            <person name="Gevers D."/>
            <person name="Leonetti C."/>
            <person name="Blanton J.M."/>
            <person name="Dewhirst F.E."/>
            <person name="Izard J."/>
            <person name="Walker B."/>
            <person name="Young S."/>
            <person name="Zeng Q."/>
            <person name="Gargeya S."/>
            <person name="Fitzgerald M."/>
            <person name="Haas B."/>
            <person name="Abouelleil A."/>
            <person name="Allen A.W."/>
            <person name="Alvarado L."/>
            <person name="Arachchi H.M."/>
            <person name="Berlin A.M."/>
            <person name="Chapman S.B."/>
            <person name="Gainer-Dewar J."/>
            <person name="Goldberg J."/>
            <person name="Griggs A."/>
            <person name="Gujja S."/>
            <person name="Hansen M."/>
            <person name="Howarth C."/>
            <person name="Imamovic A."/>
            <person name="Ireland A."/>
            <person name="Larimer J."/>
            <person name="McCowan C."/>
            <person name="Murphy C."/>
            <person name="Pearson M."/>
            <person name="Poon T.W."/>
            <person name="Priest M."/>
            <person name="Roberts A."/>
            <person name="Saif S."/>
            <person name="Shea T."/>
            <person name="Sisk P."/>
            <person name="Sykes S."/>
            <person name="Wortman J."/>
            <person name="Nusbaum C."/>
            <person name="Birren B."/>
        </authorList>
    </citation>
    <scope>NUCLEOTIDE SEQUENCE [LARGE SCALE GENOMIC DNA]</scope>
    <source>
        <strain evidence="4 5">ATCC 51939</strain>
    </source>
</reference>
<dbReference type="HOGENOM" id="CLU_036838_2_2_12"/>
<dbReference type="AlphaFoldDB" id="S3K3B2"/>
<dbReference type="eggNOG" id="COG1957">
    <property type="taxonomic scope" value="Bacteria"/>
</dbReference>
<dbReference type="CDD" id="cd02651">
    <property type="entry name" value="nuc_hydro_IU_UC_XIUA"/>
    <property type="match status" value="1"/>
</dbReference>
<dbReference type="RefSeq" id="WP_016526050.1">
    <property type="nucleotide sequence ID" value="NZ_KE332518.1"/>
</dbReference>
<dbReference type="GO" id="GO:0045437">
    <property type="term" value="F:uridine nucleosidase activity"/>
    <property type="evidence" value="ECO:0007669"/>
    <property type="project" value="UniProtKB-ARBA"/>
</dbReference>
<dbReference type="GO" id="GO:0006152">
    <property type="term" value="P:purine nucleoside catabolic process"/>
    <property type="evidence" value="ECO:0007669"/>
    <property type="project" value="TreeGrafter"/>
</dbReference>
<dbReference type="PANTHER" id="PTHR12304:SF15">
    <property type="entry name" value="NON-SPECIFIC RIBONUCLEOSIDE HYDROLASE RIHC"/>
    <property type="match status" value="1"/>
</dbReference>
<feature type="domain" description="Inosine/uridine-preferring nucleoside hydrolase" evidence="3">
    <location>
        <begin position="6"/>
        <end position="294"/>
    </location>
</feature>
<dbReference type="GO" id="GO:0005829">
    <property type="term" value="C:cytosol"/>
    <property type="evidence" value="ECO:0007669"/>
    <property type="project" value="TreeGrafter"/>
</dbReference>
<dbReference type="InterPro" id="IPR036452">
    <property type="entry name" value="Ribo_hydro-like"/>
</dbReference>
<proteinExistence type="predicted"/>
<evidence type="ECO:0000313" key="5">
    <source>
        <dbReference type="Proteomes" id="UP000014541"/>
    </source>
</evidence>
<organism evidence="4 5">
    <name type="scientific">Treponema maltophilum ATCC 51939</name>
    <dbReference type="NCBI Taxonomy" id="1125699"/>
    <lineage>
        <taxon>Bacteria</taxon>
        <taxon>Pseudomonadati</taxon>
        <taxon>Spirochaetota</taxon>
        <taxon>Spirochaetia</taxon>
        <taxon>Spirochaetales</taxon>
        <taxon>Treponemataceae</taxon>
        <taxon>Treponema</taxon>
    </lineage>
</organism>
<comment type="caution">
    <text evidence="4">The sequence shown here is derived from an EMBL/GenBank/DDBJ whole genome shotgun (WGS) entry which is preliminary data.</text>
</comment>
<keyword evidence="2" id="KW-0326">Glycosidase</keyword>
<dbReference type="InterPro" id="IPR001910">
    <property type="entry name" value="Inosine/uridine_hydrolase_dom"/>
</dbReference>
<accession>S3K3B2</accession>